<dbReference type="PANTHER" id="PTHR33050">
    <property type="entry name" value="REVERSE TRANSCRIPTASE DOMAIN-CONTAINING PROTEIN"/>
    <property type="match status" value="1"/>
</dbReference>
<dbReference type="PANTHER" id="PTHR33050:SF7">
    <property type="entry name" value="RIBONUCLEASE H"/>
    <property type="match status" value="1"/>
</dbReference>
<dbReference type="EMBL" id="CACRXK020012191">
    <property type="protein sequence ID" value="CAB4022847.1"/>
    <property type="molecule type" value="Genomic_DNA"/>
</dbReference>
<reference evidence="1" key="1">
    <citation type="submission" date="2020-04" db="EMBL/GenBank/DDBJ databases">
        <authorList>
            <person name="Alioto T."/>
            <person name="Alioto T."/>
            <person name="Gomez Garrido J."/>
        </authorList>
    </citation>
    <scope>NUCLEOTIDE SEQUENCE</scope>
    <source>
        <strain evidence="1">A484AB</strain>
    </source>
</reference>
<gene>
    <name evidence="1" type="ORF">PACLA_8A081698</name>
</gene>
<name>A0A6S7IY03_PARCT</name>
<keyword evidence="2" id="KW-1185">Reference proteome</keyword>
<dbReference type="InterPro" id="IPR052055">
    <property type="entry name" value="Hepadnavirus_pol/RT"/>
</dbReference>
<feature type="non-terminal residue" evidence="1">
    <location>
        <position position="271"/>
    </location>
</feature>
<protein>
    <submittedName>
        <fullName evidence="1">Uncharacterized protein</fullName>
    </submittedName>
</protein>
<dbReference type="Proteomes" id="UP001152795">
    <property type="component" value="Unassembled WGS sequence"/>
</dbReference>
<feature type="non-terminal residue" evidence="1">
    <location>
        <position position="1"/>
    </location>
</feature>
<evidence type="ECO:0000313" key="2">
    <source>
        <dbReference type="Proteomes" id="UP001152795"/>
    </source>
</evidence>
<proteinExistence type="predicted"/>
<sequence length="271" mass="30452">LGFIPHPKKSVTVPTQILVFLGFILNSINMTVSPTQEKIDKTVAACKLLLAKAATTIQQVAEVIGLLVSNFPGVDWQDDLSEEVTDIIMSSWRTDVSRQSSKASFGTTGLVPVRVRFFRRTLNPKPMISLAQAHILPYMDSLFYTQCHSTQCRLPRHCNISPASHYKLIFSFWSGLTFVYDAVFLPRLFRKNCPPPKFILYPSHRGNKTVSRLRPTRAENSLKKVLKDKIFVRIILESPVLGDLGGLHIQADTLSLQGESSQISELKDRVK</sequence>
<accession>A0A6S7IY03</accession>
<dbReference type="AlphaFoldDB" id="A0A6S7IY03"/>
<evidence type="ECO:0000313" key="1">
    <source>
        <dbReference type="EMBL" id="CAB4022847.1"/>
    </source>
</evidence>
<organism evidence="1 2">
    <name type="scientific">Paramuricea clavata</name>
    <name type="common">Red gorgonian</name>
    <name type="synonym">Violescent sea-whip</name>
    <dbReference type="NCBI Taxonomy" id="317549"/>
    <lineage>
        <taxon>Eukaryota</taxon>
        <taxon>Metazoa</taxon>
        <taxon>Cnidaria</taxon>
        <taxon>Anthozoa</taxon>
        <taxon>Octocorallia</taxon>
        <taxon>Malacalcyonacea</taxon>
        <taxon>Plexauridae</taxon>
        <taxon>Paramuricea</taxon>
    </lineage>
</organism>
<comment type="caution">
    <text evidence="1">The sequence shown here is derived from an EMBL/GenBank/DDBJ whole genome shotgun (WGS) entry which is preliminary data.</text>
</comment>